<reference evidence="2 3" key="1">
    <citation type="submission" date="2016-09" db="EMBL/GenBank/DDBJ databases">
        <title>Rhizobium sp. nov., a novel species isolated from the rice rhizosphere.</title>
        <authorList>
            <person name="Zhao J."/>
            <person name="Zhang X."/>
        </authorList>
    </citation>
    <scope>NUCLEOTIDE SEQUENCE [LARGE SCALE GENOMIC DNA]</scope>
    <source>
        <strain evidence="2 3">MH17</strain>
    </source>
</reference>
<keyword evidence="1" id="KW-0472">Membrane</keyword>
<comment type="caution">
    <text evidence="2">The sequence shown here is derived from an EMBL/GenBank/DDBJ whole genome shotgun (WGS) entry which is preliminary data.</text>
</comment>
<dbReference type="AlphaFoldDB" id="A0A1Q9ALH0"/>
<keyword evidence="1" id="KW-1133">Transmembrane helix</keyword>
<organism evidence="2 3">
    <name type="scientific">Xaviernesmea rhizosphaerae</name>
    <dbReference type="NCBI Taxonomy" id="1672749"/>
    <lineage>
        <taxon>Bacteria</taxon>
        <taxon>Pseudomonadati</taxon>
        <taxon>Pseudomonadota</taxon>
        <taxon>Alphaproteobacteria</taxon>
        <taxon>Hyphomicrobiales</taxon>
        <taxon>Rhizobiaceae</taxon>
        <taxon>Rhizobium/Agrobacterium group</taxon>
        <taxon>Xaviernesmea</taxon>
    </lineage>
</organism>
<sequence length="57" mass="6403">MWYFSWILGLGLACAFAILNAMWFEMREDNLASALPETADDKALQRAQVKSAPRGAR</sequence>
<dbReference type="NCBIfam" id="TIGR02106">
    <property type="entry name" value="cyd_oper_ybgT"/>
    <property type="match status" value="1"/>
</dbReference>
<dbReference type="InterPro" id="IPR012994">
    <property type="entry name" value="YbgT_YccB"/>
</dbReference>
<dbReference type="OrthoDB" id="9806372at2"/>
<dbReference type="STRING" id="1672749.BJF92_20275"/>
<dbReference type="InterPro" id="IPR011724">
    <property type="entry name" value="Cyd_oper_YbgT"/>
</dbReference>
<evidence type="ECO:0000313" key="3">
    <source>
        <dbReference type="Proteomes" id="UP000186143"/>
    </source>
</evidence>
<proteinExistence type="predicted"/>
<dbReference type="Proteomes" id="UP000186143">
    <property type="component" value="Unassembled WGS sequence"/>
</dbReference>
<gene>
    <name evidence="2" type="ORF">BJF92_20275</name>
</gene>
<accession>A0A1Q9ALH0</accession>
<dbReference type="EMBL" id="MKIO01000024">
    <property type="protein sequence ID" value="OLP56137.1"/>
    <property type="molecule type" value="Genomic_DNA"/>
</dbReference>
<name>A0A1Q9ALH0_9HYPH</name>
<feature type="transmembrane region" description="Helical" evidence="1">
    <location>
        <begin position="6"/>
        <end position="24"/>
    </location>
</feature>
<dbReference type="Pfam" id="PF08173">
    <property type="entry name" value="YbgT_YccB"/>
    <property type="match status" value="1"/>
</dbReference>
<evidence type="ECO:0000313" key="2">
    <source>
        <dbReference type="EMBL" id="OLP56137.1"/>
    </source>
</evidence>
<evidence type="ECO:0000256" key="1">
    <source>
        <dbReference type="SAM" id="Phobius"/>
    </source>
</evidence>
<protein>
    <submittedName>
        <fullName evidence="2">Cyd operon protein YbgT</fullName>
    </submittedName>
</protein>
<keyword evidence="1" id="KW-0812">Transmembrane</keyword>